<dbReference type="InterPro" id="IPR024230">
    <property type="entry name" value="GspL_cyto_dom"/>
</dbReference>
<dbReference type="NCBIfam" id="TIGR01709">
    <property type="entry name" value="typeII_sec_gspL"/>
    <property type="match status" value="1"/>
</dbReference>
<gene>
    <name evidence="3" type="ORF">C8D91_2057</name>
</gene>
<dbReference type="GO" id="GO:0005886">
    <property type="term" value="C:plasma membrane"/>
    <property type="evidence" value="ECO:0007669"/>
    <property type="project" value="UniProtKB-SubCell"/>
</dbReference>
<evidence type="ECO:0000259" key="2">
    <source>
        <dbReference type="Pfam" id="PF05134"/>
    </source>
</evidence>
<accession>A0A4V3DHT9</accession>
<feature type="domain" description="GspL cytoplasmic actin-ATPase-like" evidence="2">
    <location>
        <begin position="37"/>
        <end position="177"/>
    </location>
</feature>
<comment type="caution">
    <text evidence="3">The sequence shown here is derived from an EMBL/GenBank/DDBJ whole genome shotgun (WGS) entry which is preliminary data.</text>
</comment>
<evidence type="ECO:0000313" key="3">
    <source>
        <dbReference type="EMBL" id="TDR19501.1"/>
    </source>
</evidence>
<dbReference type="Gene3D" id="3.30.420.380">
    <property type="match status" value="1"/>
</dbReference>
<dbReference type="GO" id="GO:0009276">
    <property type="term" value="C:Gram-negative-bacterium-type cell wall"/>
    <property type="evidence" value="ECO:0007669"/>
    <property type="project" value="InterPro"/>
</dbReference>
<dbReference type="GO" id="GO:0015627">
    <property type="term" value="C:type II protein secretion system complex"/>
    <property type="evidence" value="ECO:0007669"/>
    <property type="project" value="InterPro"/>
</dbReference>
<evidence type="ECO:0000256" key="1">
    <source>
        <dbReference type="PIRNR" id="PIRNR015761"/>
    </source>
</evidence>
<name>A0A4V3DHT9_9GAMM</name>
<dbReference type="Pfam" id="PF05134">
    <property type="entry name" value="T2SSL"/>
    <property type="match status" value="1"/>
</dbReference>
<reference evidence="3 4" key="1">
    <citation type="submission" date="2019-03" db="EMBL/GenBank/DDBJ databases">
        <title>Genomic Encyclopedia of Type Strains, Phase IV (KMG-IV): sequencing the most valuable type-strain genomes for metagenomic binning, comparative biology and taxonomic classification.</title>
        <authorList>
            <person name="Goeker M."/>
        </authorList>
    </citation>
    <scope>NUCLEOTIDE SEQUENCE [LARGE SCALE GENOMIC DNA]</scope>
    <source>
        <strain evidence="3 4">DSM 25488</strain>
    </source>
</reference>
<keyword evidence="1" id="KW-0813">Transport</keyword>
<comment type="function">
    <text evidence="1">Inner membrane component of the type II secretion system required for the energy-dependent secretion of extracellular factors such as proteases and toxins from the periplasm.</text>
</comment>
<dbReference type="RefSeq" id="WP_099019862.1">
    <property type="nucleotide sequence ID" value="NZ_NIHB01000004.1"/>
</dbReference>
<dbReference type="Proteomes" id="UP000295724">
    <property type="component" value="Unassembled WGS sequence"/>
</dbReference>
<sequence>MSDQYILRIGNDGKPISLLSFDAQSSCQKHVVTQWSDVALKAKPLTLLLPGNWLYLTKTNIPSKSSDVLEKSIPFAIEEELSNEVEDNYFAFRQTADGQQDVIAIEKPQLNNIGAAIRDHQLHVTAIYSEFDWLPKPTNAIVLWFEETYALLRFGSDEVMRVSHQQVNQLIPIFKGDIKHILTNHPGDFELNDLAVDNSLDEVKCKEHLLTHHAIDLYLEEIKEGNEHKQTDSWQKVVVLGLVVVFSWLGIQLYQMSQLSSQIDGLKQQQQQIFSRAFTDAAPSELIDPYAAIKSRMQLQNNQSSDNQSILQDIVQSIGSVAQSIKSIQVNGIRLVNQQMEIQVSAPNITTVNDFHQQLQLSANDYRVQIGVNELSEDNLYNSIITVVPR</sequence>
<proteinExistence type="inferred from homology"/>
<evidence type="ECO:0000313" key="4">
    <source>
        <dbReference type="Proteomes" id="UP000295724"/>
    </source>
</evidence>
<protein>
    <recommendedName>
        <fullName evidence="1">Type II secretion system protein L</fullName>
        <shortName evidence="1">T2SS protein L</shortName>
    </recommendedName>
</protein>
<dbReference type="PIRSF" id="PIRSF015761">
    <property type="entry name" value="Protein_L"/>
    <property type="match status" value="1"/>
</dbReference>
<dbReference type="SUPFAM" id="SSF53067">
    <property type="entry name" value="Actin-like ATPase domain"/>
    <property type="match status" value="1"/>
</dbReference>
<dbReference type="GO" id="GO:0015628">
    <property type="term" value="P:protein secretion by the type II secretion system"/>
    <property type="evidence" value="ECO:0007669"/>
    <property type="project" value="InterPro"/>
</dbReference>
<comment type="similarity">
    <text evidence="1">Belongs to the GSP L family.</text>
</comment>
<dbReference type="AlphaFoldDB" id="A0A4V3DHT9"/>
<dbReference type="EMBL" id="SNZB01000004">
    <property type="protein sequence ID" value="TDR19501.1"/>
    <property type="molecule type" value="Genomic_DNA"/>
</dbReference>
<dbReference type="InterPro" id="IPR007812">
    <property type="entry name" value="T2SS_protein-GspL"/>
</dbReference>
<keyword evidence="1" id="KW-0653">Protein transport</keyword>
<dbReference type="OrthoDB" id="7011844at2"/>
<dbReference type="InterPro" id="IPR043129">
    <property type="entry name" value="ATPase_NBD"/>
</dbReference>
<keyword evidence="4" id="KW-1185">Reference proteome</keyword>
<organism evidence="3 4">
    <name type="scientific">Marinicella litoralis</name>
    <dbReference type="NCBI Taxonomy" id="644220"/>
    <lineage>
        <taxon>Bacteria</taxon>
        <taxon>Pseudomonadati</taxon>
        <taxon>Pseudomonadota</taxon>
        <taxon>Gammaproteobacteria</taxon>
        <taxon>Lysobacterales</taxon>
        <taxon>Marinicellaceae</taxon>
        <taxon>Marinicella</taxon>
    </lineage>
</organism>